<feature type="transmembrane region" description="Helical" evidence="1">
    <location>
        <begin position="48"/>
        <end position="69"/>
    </location>
</feature>
<evidence type="ECO:0000313" key="3">
    <source>
        <dbReference type="Proteomes" id="UP001431449"/>
    </source>
</evidence>
<dbReference type="Proteomes" id="UP001431449">
    <property type="component" value="Unassembled WGS sequence"/>
</dbReference>
<dbReference type="RefSeq" id="WP_248210382.1">
    <property type="nucleotide sequence ID" value="NZ_JALNMH010000011.1"/>
</dbReference>
<keyword evidence="1" id="KW-0472">Membrane</keyword>
<keyword evidence="1" id="KW-1133">Transmembrane helix</keyword>
<protein>
    <recommendedName>
        <fullName evidence="4">Histidine kinase</fullName>
    </recommendedName>
</protein>
<accession>A0ABT0GJP2</accession>
<evidence type="ECO:0000256" key="1">
    <source>
        <dbReference type="SAM" id="Phobius"/>
    </source>
</evidence>
<comment type="caution">
    <text evidence="2">The sequence shown here is derived from an EMBL/GenBank/DDBJ whole genome shotgun (WGS) entry which is preliminary data.</text>
</comment>
<keyword evidence="1" id="KW-0812">Transmembrane</keyword>
<feature type="transmembrane region" description="Helical" evidence="1">
    <location>
        <begin position="89"/>
        <end position="109"/>
    </location>
</feature>
<gene>
    <name evidence="2" type="ORF">M0G41_13895</name>
</gene>
<name>A0ABT0GJP2_9GAMM</name>
<feature type="transmembrane region" description="Helical" evidence="1">
    <location>
        <begin position="15"/>
        <end position="36"/>
    </location>
</feature>
<dbReference type="InterPro" id="IPR050640">
    <property type="entry name" value="Bact_2-comp_sensor_kinase"/>
</dbReference>
<sequence>MVWTLILVPLWRSELLALLWRTLGAAAVAGVLHLLADRWGAALAERTRRALQAILVLAGIPAMLLVFYLLDTGPGRPPLWQDLGRLTSLYVLAITGVLLAGIALLLDAWHRARQLRQAQRAIDAAAIEQTQRELNAAQLRLLRGHIKPQLVLDLIGEARDHLRRGSADADAQLGRLLEYLRGALPRLEAQRSTLGAELELAGGYLSLISERSAGALSWQADIPEDILETGCPPRLLVVLVEQAVRLGIGLPDGRGHVDLWARSARDRCVLRVGDSGTLGEGRHAAIEALRRRLALTEGDSVRLQCWQRETGGSVVEVDFPCEPETG</sequence>
<evidence type="ECO:0000313" key="2">
    <source>
        <dbReference type="EMBL" id="MCK7594761.1"/>
    </source>
</evidence>
<dbReference type="PANTHER" id="PTHR34220">
    <property type="entry name" value="SENSOR HISTIDINE KINASE YPDA"/>
    <property type="match status" value="1"/>
</dbReference>
<evidence type="ECO:0008006" key="4">
    <source>
        <dbReference type="Google" id="ProtNLM"/>
    </source>
</evidence>
<keyword evidence="3" id="KW-1185">Reference proteome</keyword>
<reference evidence="2" key="1">
    <citation type="submission" date="2022-04" db="EMBL/GenBank/DDBJ databases">
        <title>Lysobacter sp. CAU 1642 isolated from sea sand.</title>
        <authorList>
            <person name="Kim W."/>
        </authorList>
    </citation>
    <scope>NUCLEOTIDE SEQUENCE</scope>
    <source>
        <strain evidence="2">CAU 1642</strain>
    </source>
</reference>
<dbReference type="PANTHER" id="PTHR34220:SF9">
    <property type="entry name" value="SIGNAL TRANSDUCTION HISTIDINE KINASE INTERNAL REGION DOMAIN-CONTAINING PROTEIN"/>
    <property type="match status" value="1"/>
</dbReference>
<dbReference type="EMBL" id="JALNMH010000011">
    <property type="protein sequence ID" value="MCK7594761.1"/>
    <property type="molecule type" value="Genomic_DNA"/>
</dbReference>
<proteinExistence type="predicted"/>
<organism evidence="2 3">
    <name type="scientific">Pseudomarimonas salicorniae</name>
    <dbReference type="NCBI Taxonomy" id="2933270"/>
    <lineage>
        <taxon>Bacteria</taxon>
        <taxon>Pseudomonadati</taxon>
        <taxon>Pseudomonadota</taxon>
        <taxon>Gammaproteobacteria</taxon>
        <taxon>Lysobacterales</taxon>
        <taxon>Lysobacteraceae</taxon>
        <taxon>Pseudomarimonas</taxon>
    </lineage>
</organism>